<evidence type="ECO:0000259" key="3">
    <source>
        <dbReference type="SMART" id="SM00822"/>
    </source>
</evidence>
<protein>
    <submittedName>
        <fullName evidence="4">SDR family oxidoreductase</fullName>
    </submittedName>
</protein>
<dbReference type="AlphaFoldDB" id="A0A6I6L7W0"/>
<evidence type="ECO:0000313" key="5">
    <source>
        <dbReference type="Proteomes" id="UP000428803"/>
    </source>
</evidence>
<feature type="domain" description="Ketoreductase" evidence="3">
    <location>
        <begin position="51"/>
        <end position="236"/>
    </location>
</feature>
<dbReference type="GO" id="GO:0016491">
    <property type="term" value="F:oxidoreductase activity"/>
    <property type="evidence" value="ECO:0007669"/>
    <property type="project" value="UniProtKB-KW"/>
</dbReference>
<reference evidence="5" key="1">
    <citation type="submission" date="2019-01" db="EMBL/GenBank/DDBJ databases">
        <title>Sphingorhabdus lacus sp.nov., isolated from an oligotrophic freshwater lake.</title>
        <authorList>
            <person name="Park M."/>
        </authorList>
    </citation>
    <scope>NUCLEOTIDE SEQUENCE [LARGE SCALE GENOMIC DNA]</scope>
    <source>
        <strain evidence="5">IMCC1753</strain>
    </source>
</reference>
<evidence type="ECO:0000256" key="2">
    <source>
        <dbReference type="ARBA" id="ARBA00023002"/>
    </source>
</evidence>
<dbReference type="EMBL" id="CP035733">
    <property type="protein sequence ID" value="QGY81969.1"/>
    <property type="molecule type" value="Genomic_DNA"/>
</dbReference>
<dbReference type="SUPFAM" id="SSF51735">
    <property type="entry name" value="NAD(P)-binding Rossmann-fold domains"/>
    <property type="match status" value="1"/>
</dbReference>
<dbReference type="PANTHER" id="PTHR43669">
    <property type="entry name" value="5-KETO-D-GLUCONATE 5-REDUCTASE"/>
    <property type="match status" value="1"/>
</dbReference>
<name>A0A6I6L7W0_9SPHN</name>
<dbReference type="Proteomes" id="UP000428803">
    <property type="component" value="Chromosome"/>
</dbReference>
<dbReference type="InterPro" id="IPR020904">
    <property type="entry name" value="Sc_DH/Rdtase_CS"/>
</dbReference>
<keyword evidence="2" id="KW-0560">Oxidoreductase</keyword>
<dbReference type="PRINTS" id="PR00081">
    <property type="entry name" value="GDHRDH"/>
</dbReference>
<evidence type="ECO:0000256" key="1">
    <source>
        <dbReference type="ARBA" id="ARBA00006484"/>
    </source>
</evidence>
<dbReference type="CDD" id="cd05233">
    <property type="entry name" value="SDR_c"/>
    <property type="match status" value="1"/>
</dbReference>
<dbReference type="KEGG" id="slaa:EUU25_15915"/>
<dbReference type="Pfam" id="PF13561">
    <property type="entry name" value="adh_short_C2"/>
    <property type="match status" value="1"/>
</dbReference>
<dbReference type="SMART" id="SM00822">
    <property type="entry name" value="PKS_KR"/>
    <property type="match status" value="1"/>
</dbReference>
<organism evidence="4 5">
    <name type="scientific">Sphingorhabdus lacus</name>
    <dbReference type="NCBI Taxonomy" id="392610"/>
    <lineage>
        <taxon>Bacteria</taxon>
        <taxon>Pseudomonadati</taxon>
        <taxon>Pseudomonadota</taxon>
        <taxon>Alphaproteobacteria</taxon>
        <taxon>Sphingomonadales</taxon>
        <taxon>Sphingomonadaceae</taxon>
        <taxon>Sphingorhabdus</taxon>
    </lineage>
</organism>
<dbReference type="InterPro" id="IPR002347">
    <property type="entry name" value="SDR_fam"/>
</dbReference>
<dbReference type="PRINTS" id="PR00080">
    <property type="entry name" value="SDRFAMILY"/>
</dbReference>
<sequence>MADQNASAAGSIGSCRIFCQAYLKFCTLMIALDCKGMGRCMSNKIFDLSGHVAVITGGNSGLGLAMATGLVKAGAQIAIWGRSAKKNADAVATLEAMGGTAAAFECDVTDDASSAGAFTATLARFGSIDSFYANAGGSGVRGPFHTLSRADWQSTHELNVQSVITSFQLAIKHWLEVKKPGKLIVTSSIAGLMGIPQATGYSATKAAVAGLVRGLAIEYGRAGIQANAILPGFIETEMSLDTPQYFQDGAKRRAASGEIGRLEDMEGIAVYLASKESRFLTGQCIVLDGGHTIFPL</sequence>
<dbReference type="Gene3D" id="3.40.50.720">
    <property type="entry name" value="NAD(P)-binding Rossmann-like Domain"/>
    <property type="match status" value="1"/>
</dbReference>
<dbReference type="PANTHER" id="PTHR43669:SF3">
    <property type="entry name" value="ALCOHOL DEHYDROGENASE, PUTATIVE (AFU_ORTHOLOGUE AFUA_3G03445)-RELATED"/>
    <property type="match status" value="1"/>
</dbReference>
<dbReference type="InterPro" id="IPR057326">
    <property type="entry name" value="KR_dom"/>
</dbReference>
<proteinExistence type="inferred from homology"/>
<dbReference type="PROSITE" id="PS00061">
    <property type="entry name" value="ADH_SHORT"/>
    <property type="match status" value="1"/>
</dbReference>
<comment type="similarity">
    <text evidence="1">Belongs to the short-chain dehydrogenases/reductases (SDR) family.</text>
</comment>
<evidence type="ECO:0000313" key="4">
    <source>
        <dbReference type="EMBL" id="QGY81969.1"/>
    </source>
</evidence>
<dbReference type="FunFam" id="3.40.50.720:FF:000084">
    <property type="entry name" value="Short-chain dehydrogenase reductase"/>
    <property type="match status" value="1"/>
</dbReference>
<accession>A0A6I6L7W0</accession>
<keyword evidence="5" id="KW-1185">Reference proteome</keyword>
<dbReference type="InterPro" id="IPR036291">
    <property type="entry name" value="NAD(P)-bd_dom_sf"/>
</dbReference>
<gene>
    <name evidence="4" type="ORF">EUU25_15915</name>
</gene>